<evidence type="ECO:0000313" key="2">
    <source>
        <dbReference type="Proteomes" id="UP001303889"/>
    </source>
</evidence>
<keyword evidence="2" id="KW-1185">Reference proteome</keyword>
<comment type="caution">
    <text evidence="1">The sequence shown here is derived from an EMBL/GenBank/DDBJ whole genome shotgun (WGS) entry which is preliminary data.</text>
</comment>
<evidence type="ECO:0000313" key="1">
    <source>
        <dbReference type="EMBL" id="KAK3896505.1"/>
    </source>
</evidence>
<protein>
    <submittedName>
        <fullName evidence="1">Uncharacterized protein</fullName>
    </submittedName>
</protein>
<reference evidence="1" key="1">
    <citation type="journal article" date="2023" name="Mol. Phylogenet. Evol.">
        <title>Genome-scale phylogeny and comparative genomics of the fungal order Sordariales.</title>
        <authorList>
            <person name="Hensen N."/>
            <person name="Bonometti L."/>
            <person name="Westerberg I."/>
            <person name="Brannstrom I.O."/>
            <person name="Guillou S."/>
            <person name="Cros-Aarteil S."/>
            <person name="Calhoun S."/>
            <person name="Haridas S."/>
            <person name="Kuo A."/>
            <person name="Mondo S."/>
            <person name="Pangilinan J."/>
            <person name="Riley R."/>
            <person name="LaButti K."/>
            <person name="Andreopoulos B."/>
            <person name="Lipzen A."/>
            <person name="Chen C."/>
            <person name="Yan M."/>
            <person name="Daum C."/>
            <person name="Ng V."/>
            <person name="Clum A."/>
            <person name="Steindorff A."/>
            <person name="Ohm R.A."/>
            <person name="Martin F."/>
            <person name="Silar P."/>
            <person name="Natvig D.O."/>
            <person name="Lalanne C."/>
            <person name="Gautier V."/>
            <person name="Ament-Velasquez S.L."/>
            <person name="Kruys A."/>
            <person name="Hutchinson M.I."/>
            <person name="Powell A.J."/>
            <person name="Barry K."/>
            <person name="Miller A.N."/>
            <person name="Grigoriev I.V."/>
            <person name="Debuchy R."/>
            <person name="Gladieux P."/>
            <person name="Hiltunen Thoren M."/>
            <person name="Johannesson H."/>
        </authorList>
    </citation>
    <scope>NUCLEOTIDE SEQUENCE</scope>
    <source>
        <strain evidence="1">CBS 103.79</strain>
    </source>
</reference>
<dbReference type="AlphaFoldDB" id="A0AAN6M8R9"/>
<organism evidence="1 2">
    <name type="scientific">Staphylotrichum tortipilum</name>
    <dbReference type="NCBI Taxonomy" id="2831512"/>
    <lineage>
        <taxon>Eukaryota</taxon>
        <taxon>Fungi</taxon>
        <taxon>Dikarya</taxon>
        <taxon>Ascomycota</taxon>
        <taxon>Pezizomycotina</taxon>
        <taxon>Sordariomycetes</taxon>
        <taxon>Sordariomycetidae</taxon>
        <taxon>Sordariales</taxon>
        <taxon>Chaetomiaceae</taxon>
        <taxon>Staphylotrichum</taxon>
    </lineage>
</organism>
<name>A0AAN6M8R9_9PEZI</name>
<feature type="non-terminal residue" evidence="1">
    <location>
        <position position="1"/>
    </location>
</feature>
<reference evidence="1" key="2">
    <citation type="submission" date="2023-05" db="EMBL/GenBank/DDBJ databases">
        <authorList>
            <consortium name="Lawrence Berkeley National Laboratory"/>
            <person name="Steindorff A."/>
            <person name="Hensen N."/>
            <person name="Bonometti L."/>
            <person name="Westerberg I."/>
            <person name="Brannstrom I.O."/>
            <person name="Guillou S."/>
            <person name="Cros-Aarteil S."/>
            <person name="Calhoun S."/>
            <person name="Haridas S."/>
            <person name="Kuo A."/>
            <person name="Mondo S."/>
            <person name="Pangilinan J."/>
            <person name="Riley R."/>
            <person name="Labutti K."/>
            <person name="Andreopoulos B."/>
            <person name="Lipzen A."/>
            <person name="Chen C."/>
            <person name="Yanf M."/>
            <person name="Daum C."/>
            <person name="Ng V."/>
            <person name="Clum A."/>
            <person name="Ohm R."/>
            <person name="Martin F."/>
            <person name="Silar P."/>
            <person name="Natvig D."/>
            <person name="Lalanne C."/>
            <person name="Gautier V."/>
            <person name="Ament-Velasquez S.L."/>
            <person name="Kruys A."/>
            <person name="Hutchinson M.I."/>
            <person name="Powell A.J."/>
            <person name="Barry K."/>
            <person name="Miller A.N."/>
            <person name="Grigoriev I.V."/>
            <person name="Debuchy R."/>
            <person name="Gladieux P."/>
            <person name="Thoren M.H."/>
            <person name="Johannesson H."/>
        </authorList>
    </citation>
    <scope>NUCLEOTIDE SEQUENCE</scope>
    <source>
        <strain evidence="1">CBS 103.79</strain>
    </source>
</reference>
<proteinExistence type="predicted"/>
<sequence length="82" mass="9215">IMAVGKYSVEHFQGLPTLEAARAKFIALNGDELVRTAFKNLFLKHGMESKFGLSMFHRHFDLSPGEMLVDYDGTSVLLIEVQ</sequence>
<gene>
    <name evidence="1" type="ORF">C8A05DRAFT_20528</name>
</gene>
<accession>A0AAN6M8R9</accession>
<dbReference type="Proteomes" id="UP001303889">
    <property type="component" value="Unassembled WGS sequence"/>
</dbReference>
<dbReference type="EMBL" id="MU856584">
    <property type="protein sequence ID" value="KAK3896505.1"/>
    <property type="molecule type" value="Genomic_DNA"/>
</dbReference>